<keyword evidence="4 16" id="KW-0812">Transmembrane</keyword>
<evidence type="ECO:0000256" key="13">
    <source>
        <dbReference type="ARBA" id="ARBA00038987"/>
    </source>
</evidence>
<evidence type="ECO:0000256" key="1">
    <source>
        <dbReference type="ARBA" id="ARBA00004141"/>
    </source>
</evidence>
<dbReference type="PROSITE" id="PS00379">
    <property type="entry name" value="CDP_ALCOHOL_P_TRANSF"/>
    <property type="match status" value="1"/>
</dbReference>
<keyword evidence="5 16" id="KW-1133">Transmembrane helix</keyword>
<accession>A0A814RP18</accession>
<feature type="transmembrane region" description="Helical" evidence="16">
    <location>
        <begin position="341"/>
        <end position="360"/>
    </location>
</feature>
<comment type="catalytic activity">
    <reaction evidence="14">
        <text>CDP-choline + a 1,2-diacyl-sn-glycerol = a 1,2-diacyl-sn-glycero-3-phosphocholine + CMP + H(+)</text>
        <dbReference type="Rhea" id="RHEA:32939"/>
        <dbReference type="ChEBI" id="CHEBI:15378"/>
        <dbReference type="ChEBI" id="CHEBI:17815"/>
        <dbReference type="ChEBI" id="CHEBI:57643"/>
        <dbReference type="ChEBI" id="CHEBI:58779"/>
        <dbReference type="ChEBI" id="CHEBI:60377"/>
        <dbReference type="EC" id="2.7.8.2"/>
    </reaction>
    <physiologicalReaction direction="left-to-right" evidence="14">
        <dbReference type="Rhea" id="RHEA:32940"/>
    </physiologicalReaction>
</comment>
<keyword evidence="3 15" id="KW-0808">Transferase</keyword>
<keyword evidence="7" id="KW-0444">Lipid biosynthesis</keyword>
<organism evidence="17 18">
    <name type="scientific">Adineta ricciae</name>
    <name type="common">Rotifer</name>
    <dbReference type="NCBI Taxonomy" id="249248"/>
    <lineage>
        <taxon>Eukaryota</taxon>
        <taxon>Metazoa</taxon>
        <taxon>Spiralia</taxon>
        <taxon>Gnathifera</taxon>
        <taxon>Rotifera</taxon>
        <taxon>Eurotatoria</taxon>
        <taxon>Bdelloidea</taxon>
        <taxon>Adinetida</taxon>
        <taxon>Adinetidae</taxon>
        <taxon>Adineta</taxon>
    </lineage>
</organism>
<evidence type="ECO:0000256" key="15">
    <source>
        <dbReference type="RuleBase" id="RU003750"/>
    </source>
</evidence>
<sequence>MSSEGTSARYQTPPSFSSSMMEAVQKFEFKIQEAIRQLPAIFNEEQIENLKKHKYDHGGTTLLDPYMQKYWDWFVEFFPLWMAPNLLTIIGLTLHVSASIFLMILTNGAKEPCTRWMYFLTALGLFLYQSLDAIDGKQARRTKSASPLGELFDHGCDSVSTVFIIVACCCSLQLGVHPWLMFWSCMCSYLAFYCAHWQTYVSGKLRFGKLDCTEAEIAFIIVHLITAISPSFWSYTIPAINVELRTIAGLLILGSSSWSAANNIYITLSSGIFEKRTPSGTNILVPFWPLCFFVLLALAAAVCSKTHALNSHTSLFLVCYGFIFSKMTNRLIVAHMSKSPFSIWDSIFIGAIAFCINQSFNCCIGEHIFLWGCLIFNLYDLLHYDTKVCQELCDAFDVFCFRVKQPPAANNDRSH</sequence>
<dbReference type="GO" id="GO:0006646">
    <property type="term" value="P:phosphatidylethanolamine biosynthetic process"/>
    <property type="evidence" value="ECO:0007669"/>
    <property type="project" value="TreeGrafter"/>
</dbReference>
<dbReference type="PANTHER" id="PTHR10414:SF37">
    <property type="entry name" value="BB IN A BOXCAR, ISOFORM C"/>
    <property type="match status" value="1"/>
</dbReference>
<comment type="caution">
    <text evidence="17">The sequence shown here is derived from an EMBL/GenBank/DDBJ whole genome shotgun (WGS) entry which is preliminary data.</text>
</comment>
<keyword evidence="7" id="KW-0594">Phospholipid biosynthesis</keyword>
<evidence type="ECO:0000256" key="7">
    <source>
        <dbReference type="ARBA" id="ARBA00023209"/>
    </source>
</evidence>
<dbReference type="GO" id="GO:0005789">
    <property type="term" value="C:endoplasmic reticulum membrane"/>
    <property type="evidence" value="ECO:0007669"/>
    <property type="project" value="TreeGrafter"/>
</dbReference>
<dbReference type="EMBL" id="CAJNOR010001398">
    <property type="protein sequence ID" value="CAF1136003.1"/>
    <property type="molecule type" value="Genomic_DNA"/>
</dbReference>
<dbReference type="GO" id="GO:0005794">
    <property type="term" value="C:Golgi apparatus"/>
    <property type="evidence" value="ECO:0007669"/>
    <property type="project" value="TreeGrafter"/>
</dbReference>
<dbReference type="Pfam" id="PF01066">
    <property type="entry name" value="CDP-OH_P_transf"/>
    <property type="match status" value="1"/>
</dbReference>
<evidence type="ECO:0000256" key="3">
    <source>
        <dbReference type="ARBA" id="ARBA00022679"/>
    </source>
</evidence>
<dbReference type="GO" id="GO:0004142">
    <property type="term" value="F:diacylglycerol cholinephosphotransferase activity"/>
    <property type="evidence" value="ECO:0007669"/>
    <property type="project" value="UniProtKB-EC"/>
</dbReference>
<comment type="catalytic activity">
    <reaction evidence="10">
        <text>1,2-dioctanoyl-sn-glycerol + CDP-choline = 1,2-dioctanoyl-sn-glycero-3-phosphocholine + CMP + H(+)</text>
        <dbReference type="Rhea" id="RHEA:54232"/>
        <dbReference type="ChEBI" id="CHEBI:15378"/>
        <dbReference type="ChEBI" id="CHEBI:58779"/>
        <dbReference type="ChEBI" id="CHEBI:60377"/>
        <dbReference type="ChEBI" id="CHEBI:76979"/>
        <dbReference type="ChEBI" id="CHEBI:78228"/>
    </reaction>
    <physiologicalReaction direction="left-to-right" evidence="10">
        <dbReference type="Rhea" id="RHEA:54233"/>
    </physiologicalReaction>
</comment>
<feature type="transmembrane region" description="Helical" evidence="16">
    <location>
        <begin position="217"/>
        <end position="235"/>
    </location>
</feature>
<dbReference type="InterPro" id="IPR000462">
    <property type="entry name" value="CDP-OH_P_trans"/>
</dbReference>
<proteinExistence type="inferred from homology"/>
<evidence type="ECO:0000256" key="8">
    <source>
        <dbReference type="ARBA" id="ARBA00023264"/>
    </source>
</evidence>
<feature type="transmembrane region" description="Helical" evidence="16">
    <location>
        <begin position="77"/>
        <end position="104"/>
    </location>
</feature>
<dbReference type="InterPro" id="IPR043130">
    <property type="entry name" value="CDP-OH_PTrfase_TM_dom"/>
</dbReference>
<comment type="subcellular location">
    <subcellularLocation>
        <location evidence="1">Membrane</location>
        <topology evidence="1">Multi-pass membrane protein</topology>
    </subcellularLocation>
</comment>
<reference evidence="17" key="1">
    <citation type="submission" date="2021-02" db="EMBL/GenBank/DDBJ databases">
        <authorList>
            <person name="Nowell W R."/>
        </authorList>
    </citation>
    <scope>NUCLEOTIDE SEQUENCE</scope>
</reference>
<comment type="similarity">
    <text evidence="2 15">Belongs to the CDP-alcohol phosphatidyltransferase class-I family.</text>
</comment>
<gene>
    <name evidence="17" type="ORF">XAT740_LOCUS20157</name>
</gene>
<dbReference type="InterPro" id="IPR048254">
    <property type="entry name" value="CDP_ALCOHOL_P_TRANSF_CS"/>
</dbReference>
<protein>
    <recommendedName>
        <fullName evidence="13">diacylglycerol cholinephosphotransferase</fullName>
        <ecNumber evidence="13">2.7.8.2</ecNumber>
    </recommendedName>
</protein>
<evidence type="ECO:0000256" key="12">
    <source>
        <dbReference type="ARBA" id="ARBA00037890"/>
    </source>
</evidence>
<evidence type="ECO:0000256" key="16">
    <source>
        <dbReference type="SAM" id="Phobius"/>
    </source>
</evidence>
<evidence type="ECO:0000313" key="17">
    <source>
        <dbReference type="EMBL" id="CAF1136003.1"/>
    </source>
</evidence>
<dbReference type="InterPro" id="IPR014472">
    <property type="entry name" value="CHOPT"/>
</dbReference>
<dbReference type="GO" id="GO:0004307">
    <property type="term" value="F:ethanolaminephosphotransferase activity"/>
    <property type="evidence" value="ECO:0007669"/>
    <property type="project" value="TreeGrafter"/>
</dbReference>
<feature type="transmembrane region" description="Helical" evidence="16">
    <location>
        <begin position="155"/>
        <end position="174"/>
    </location>
</feature>
<dbReference type="PIRSF" id="PIRSF015665">
    <property type="entry name" value="CHOPT"/>
    <property type="match status" value="1"/>
</dbReference>
<feature type="transmembrane region" description="Helical" evidence="16">
    <location>
        <begin position="280"/>
        <end position="302"/>
    </location>
</feature>
<keyword evidence="6 16" id="KW-0472">Membrane</keyword>
<dbReference type="FunFam" id="1.20.120.1760:FF:000002">
    <property type="entry name" value="Choline/ethanolamine phosphotransferase 1"/>
    <property type="match status" value="1"/>
</dbReference>
<name>A0A814RP18_ADIRI</name>
<evidence type="ECO:0000256" key="4">
    <source>
        <dbReference type="ARBA" id="ARBA00022692"/>
    </source>
</evidence>
<dbReference type="Gene3D" id="1.20.120.1760">
    <property type="match status" value="1"/>
</dbReference>
<dbReference type="Proteomes" id="UP000663828">
    <property type="component" value="Unassembled WGS sequence"/>
</dbReference>
<feature type="transmembrane region" description="Helical" evidence="16">
    <location>
        <begin position="116"/>
        <end position="134"/>
    </location>
</feature>
<evidence type="ECO:0000256" key="9">
    <source>
        <dbReference type="ARBA" id="ARBA00036100"/>
    </source>
</evidence>
<dbReference type="AlphaFoldDB" id="A0A814RP18"/>
<evidence type="ECO:0000256" key="14">
    <source>
        <dbReference type="ARBA" id="ARBA00048570"/>
    </source>
</evidence>
<comment type="pathway">
    <text evidence="12">Phospholipid metabolism; phosphatidylcholine biosynthesis; phosphatidylcholine from phosphocholine: step 2/2.</text>
</comment>
<keyword evidence="7" id="KW-0443">Lipid metabolism</keyword>
<dbReference type="PANTHER" id="PTHR10414">
    <property type="entry name" value="ETHANOLAMINEPHOSPHOTRANSFERASE"/>
    <property type="match status" value="1"/>
</dbReference>
<evidence type="ECO:0000313" key="18">
    <source>
        <dbReference type="Proteomes" id="UP000663828"/>
    </source>
</evidence>
<evidence type="ECO:0000256" key="11">
    <source>
        <dbReference type="ARBA" id="ARBA00036890"/>
    </source>
</evidence>
<comment type="catalytic activity">
    <reaction evidence="9">
        <text>1-hexadecanoyl-2-(4Z,7Z,10Z,13Z,16Z,19Z-docosahexaenoyl)-sn-glycerol + CDP-choline = 1-hexadecanoyl-2-(4Z,7Z,10Z,13Z,16Z,19Z-docosahexaenoyl)-sn-glycero-3-phosphocholine + CMP + H(+)</text>
        <dbReference type="Rhea" id="RHEA:54332"/>
        <dbReference type="ChEBI" id="CHEBI:15378"/>
        <dbReference type="ChEBI" id="CHEBI:58779"/>
        <dbReference type="ChEBI" id="CHEBI:60377"/>
        <dbReference type="ChEBI" id="CHEBI:74963"/>
        <dbReference type="ChEBI" id="CHEBI:82949"/>
    </reaction>
    <physiologicalReaction direction="left-to-right" evidence="9">
        <dbReference type="Rhea" id="RHEA:54333"/>
    </physiologicalReaction>
</comment>
<evidence type="ECO:0000256" key="2">
    <source>
        <dbReference type="ARBA" id="ARBA00010441"/>
    </source>
</evidence>
<keyword evidence="18" id="KW-1185">Reference proteome</keyword>
<evidence type="ECO:0000256" key="6">
    <source>
        <dbReference type="ARBA" id="ARBA00023136"/>
    </source>
</evidence>
<dbReference type="EC" id="2.7.8.2" evidence="13"/>
<feature type="transmembrane region" description="Helical" evidence="16">
    <location>
        <begin position="247"/>
        <end position="268"/>
    </location>
</feature>
<evidence type="ECO:0000256" key="10">
    <source>
        <dbReference type="ARBA" id="ARBA00036651"/>
    </source>
</evidence>
<keyword evidence="8" id="KW-1208">Phospholipid metabolism</keyword>
<feature type="transmembrane region" description="Helical" evidence="16">
    <location>
        <begin position="308"/>
        <end position="329"/>
    </location>
</feature>
<comment type="catalytic activity">
    <reaction evidence="11">
        <text>1-hexadecanoyl-2-(9Z-octadecenoyl)-sn-glycerol + CDP-choline = 1-hexadecanoyl-2-(9Z-octadecenoyl)-sn-glycero-3-phosphocholine + CMP + H(+)</text>
        <dbReference type="Rhea" id="RHEA:54244"/>
        <dbReference type="ChEBI" id="CHEBI:15378"/>
        <dbReference type="ChEBI" id="CHEBI:58779"/>
        <dbReference type="ChEBI" id="CHEBI:60377"/>
        <dbReference type="ChEBI" id="CHEBI:73001"/>
        <dbReference type="ChEBI" id="CHEBI:75466"/>
    </reaction>
    <physiologicalReaction direction="left-to-right" evidence="11">
        <dbReference type="Rhea" id="RHEA:54245"/>
    </physiologicalReaction>
</comment>
<evidence type="ECO:0000256" key="5">
    <source>
        <dbReference type="ARBA" id="ARBA00022989"/>
    </source>
</evidence>